<keyword evidence="6" id="KW-1185">Reference proteome</keyword>
<dbReference type="InterPro" id="IPR029000">
    <property type="entry name" value="Cyclophilin-like_dom_sf"/>
</dbReference>
<dbReference type="SMART" id="SM00797">
    <property type="entry name" value="AHS2"/>
    <property type="match status" value="1"/>
</dbReference>
<comment type="caution">
    <text evidence="5">The sequence shown here is derived from an EMBL/GenBank/DDBJ whole genome shotgun (WGS) entry which is preliminary data.</text>
</comment>
<evidence type="ECO:0000259" key="4">
    <source>
        <dbReference type="SMART" id="SM00797"/>
    </source>
</evidence>
<dbReference type="Proteomes" id="UP000319449">
    <property type="component" value="Unassembled WGS sequence"/>
</dbReference>
<accession>A0A562VNJ7</accession>
<evidence type="ECO:0000313" key="5">
    <source>
        <dbReference type="EMBL" id="TWJ19351.1"/>
    </source>
</evidence>
<sequence length="374" mass="40186">MTSQLLVVSPGLLTTFQDLGRYGFRRFGVPRSGVLHPDLARIANALAGNGENESVLEFFLSGPSFRLESGSVRLALAGDFRIELTRNRKKSMLRSWRTITLEEGDQLQLGPVSTGKAGYVAISGGLDLKPVLESCSTYLRGGFGGMDGNRLLAGMQLPVMQGRPISDPDCYLPEAPGRETFGGPEPGHDQDDPIPIRVILGPQDDYFSDSSIATFLSSDYTISRESDRMGSRLVGPALTHREDCKPEIVSDGIVPGAIQVPGNGAPIVLLADGPTVGGYPKIATVASVDLPRIAVLVPGRRVSFRAITVEEGAELLLERRRHLAALIARIVPLRLVGGVDLERLYSSNLVSGAMDARCPPACNRQADSIAEDRR</sequence>
<name>A0A562VNJ7_9BACT</name>
<keyword evidence="1" id="KW-0547">Nucleotide-binding</keyword>
<evidence type="ECO:0000313" key="6">
    <source>
        <dbReference type="Proteomes" id="UP000319449"/>
    </source>
</evidence>
<keyword evidence="2 5" id="KW-0378">Hydrolase</keyword>
<gene>
    <name evidence="5" type="ORF">JN12_01764</name>
</gene>
<feature type="domain" description="Carboxyltransferase" evidence="4">
    <location>
        <begin position="26"/>
        <end position="322"/>
    </location>
</feature>
<proteinExistence type="predicted"/>
<dbReference type="SUPFAM" id="SSF50891">
    <property type="entry name" value="Cyclophilin-like"/>
    <property type="match status" value="1"/>
</dbReference>
<dbReference type="GO" id="GO:0016787">
    <property type="term" value="F:hydrolase activity"/>
    <property type="evidence" value="ECO:0007669"/>
    <property type="project" value="UniProtKB-KW"/>
</dbReference>
<reference evidence="5 6" key="1">
    <citation type="submission" date="2019-07" db="EMBL/GenBank/DDBJ databases">
        <title>Genomic Encyclopedia of Archaeal and Bacterial Type Strains, Phase II (KMG-II): from individual species to whole genera.</title>
        <authorList>
            <person name="Goeker M."/>
        </authorList>
    </citation>
    <scope>NUCLEOTIDE SEQUENCE [LARGE SCALE GENOMIC DNA]</scope>
    <source>
        <strain evidence="5 6">ATCC BAA-1139</strain>
    </source>
</reference>
<evidence type="ECO:0000256" key="3">
    <source>
        <dbReference type="ARBA" id="ARBA00022840"/>
    </source>
</evidence>
<evidence type="ECO:0000256" key="1">
    <source>
        <dbReference type="ARBA" id="ARBA00022741"/>
    </source>
</evidence>
<dbReference type="InterPro" id="IPR003778">
    <property type="entry name" value="CT_A_B"/>
</dbReference>
<dbReference type="GO" id="GO:0005524">
    <property type="term" value="F:ATP binding"/>
    <property type="evidence" value="ECO:0007669"/>
    <property type="project" value="UniProtKB-KW"/>
</dbReference>
<keyword evidence="3" id="KW-0067">ATP-binding</keyword>
<dbReference type="NCBIfam" id="TIGR00724">
    <property type="entry name" value="urea_amlyse_rel"/>
    <property type="match status" value="1"/>
</dbReference>
<evidence type="ECO:0000256" key="2">
    <source>
        <dbReference type="ARBA" id="ARBA00022801"/>
    </source>
</evidence>
<dbReference type="Gene3D" id="2.40.100.10">
    <property type="entry name" value="Cyclophilin-like"/>
    <property type="match status" value="1"/>
</dbReference>
<dbReference type="EMBL" id="VLLN01000009">
    <property type="protein sequence ID" value="TWJ19351.1"/>
    <property type="molecule type" value="Genomic_DNA"/>
</dbReference>
<dbReference type="PANTHER" id="PTHR43309">
    <property type="entry name" value="5-OXOPROLINASE SUBUNIT C"/>
    <property type="match status" value="1"/>
</dbReference>
<dbReference type="AlphaFoldDB" id="A0A562VNJ7"/>
<dbReference type="RefSeq" id="WP_145021395.1">
    <property type="nucleotide sequence ID" value="NZ_VLLN01000009.1"/>
</dbReference>
<organism evidence="5 6">
    <name type="scientific">Geobacter argillaceus</name>
    <dbReference type="NCBI Taxonomy" id="345631"/>
    <lineage>
        <taxon>Bacteria</taxon>
        <taxon>Pseudomonadati</taxon>
        <taxon>Thermodesulfobacteriota</taxon>
        <taxon>Desulfuromonadia</taxon>
        <taxon>Geobacterales</taxon>
        <taxon>Geobacteraceae</taxon>
        <taxon>Geobacter</taxon>
    </lineage>
</organism>
<dbReference type="PANTHER" id="PTHR43309:SF5">
    <property type="entry name" value="5-OXOPROLINASE SUBUNIT C"/>
    <property type="match status" value="1"/>
</dbReference>
<dbReference type="InterPro" id="IPR052708">
    <property type="entry name" value="PxpC"/>
</dbReference>
<dbReference type="Pfam" id="PF02626">
    <property type="entry name" value="CT_A_B"/>
    <property type="match status" value="1"/>
</dbReference>
<protein>
    <submittedName>
        <fullName evidence="5">Allophanate hydrolase</fullName>
    </submittedName>
</protein>
<dbReference type="OrthoDB" id="9768696at2"/>